<dbReference type="Pfam" id="PF02597">
    <property type="entry name" value="ThiS"/>
    <property type="match status" value="1"/>
</dbReference>
<keyword evidence="4" id="KW-0479">Metal-binding</keyword>
<gene>
    <name evidence="5" type="ORF">VPK24_16955</name>
</gene>
<dbReference type="CDD" id="cd00754">
    <property type="entry name" value="Ubl_MoaD"/>
    <property type="match status" value="1"/>
</dbReference>
<accession>A0ABW7CDX6</accession>
<evidence type="ECO:0000313" key="5">
    <source>
        <dbReference type="EMBL" id="MFG3819337.1"/>
    </source>
</evidence>
<evidence type="ECO:0000256" key="3">
    <source>
        <dbReference type="ARBA" id="ARBA00022840"/>
    </source>
</evidence>
<name>A0ABW7CDX6_9CYAN</name>
<dbReference type="NCBIfam" id="TIGR02727">
    <property type="entry name" value="MTHFS_bact"/>
    <property type="match status" value="1"/>
</dbReference>
<dbReference type="RefSeq" id="WP_393015182.1">
    <property type="nucleotide sequence ID" value="NZ_JAZAQF010000088.1"/>
</dbReference>
<dbReference type="Gene3D" id="3.40.50.10420">
    <property type="entry name" value="NagB/RpiA/CoA transferase-like"/>
    <property type="match status" value="1"/>
</dbReference>
<reference evidence="6" key="1">
    <citation type="journal article" date="2024" name="Algal Res.">
        <title>Biochemical, toxicological and genomic investigation of a high-biomass producing Limnothrix strain isolated from Italian shallow drinking water reservoir.</title>
        <authorList>
            <person name="Simonazzi M."/>
            <person name="Shishido T.K."/>
            <person name="Delbaje E."/>
            <person name="Wahlsten M."/>
            <person name="Fewer D.P."/>
            <person name="Sivonen K."/>
            <person name="Pezzolesi L."/>
            <person name="Pistocchi R."/>
        </authorList>
    </citation>
    <scope>NUCLEOTIDE SEQUENCE [LARGE SCALE GENOMIC DNA]</scope>
    <source>
        <strain evidence="6">LRLZ20PSL1</strain>
    </source>
</reference>
<comment type="catalytic activity">
    <reaction evidence="4">
        <text>(6S)-5-formyl-5,6,7,8-tetrahydrofolate + ATP = (6R)-5,10-methenyltetrahydrofolate + ADP + phosphate</text>
        <dbReference type="Rhea" id="RHEA:10488"/>
        <dbReference type="ChEBI" id="CHEBI:30616"/>
        <dbReference type="ChEBI" id="CHEBI:43474"/>
        <dbReference type="ChEBI" id="CHEBI:57455"/>
        <dbReference type="ChEBI" id="CHEBI:57457"/>
        <dbReference type="ChEBI" id="CHEBI:456216"/>
        <dbReference type="EC" id="6.3.3.2"/>
    </reaction>
</comment>
<dbReference type="InterPro" id="IPR024185">
    <property type="entry name" value="FTHF_cligase-like_sf"/>
</dbReference>
<organism evidence="5 6">
    <name type="scientific">Limnothrix redekei LRLZ20PSL1</name>
    <dbReference type="NCBI Taxonomy" id="3112953"/>
    <lineage>
        <taxon>Bacteria</taxon>
        <taxon>Bacillati</taxon>
        <taxon>Cyanobacteriota</taxon>
        <taxon>Cyanophyceae</taxon>
        <taxon>Pseudanabaenales</taxon>
        <taxon>Pseudanabaenaceae</taxon>
        <taxon>Limnothrix</taxon>
    </lineage>
</organism>
<dbReference type="SUPFAM" id="SSF100950">
    <property type="entry name" value="NagB/RpiA/CoA transferase-like"/>
    <property type="match status" value="1"/>
</dbReference>
<evidence type="ECO:0000256" key="4">
    <source>
        <dbReference type="RuleBase" id="RU361279"/>
    </source>
</evidence>
<dbReference type="SUPFAM" id="SSF54285">
    <property type="entry name" value="MoaD/ThiS"/>
    <property type="match status" value="1"/>
</dbReference>
<keyword evidence="4" id="KW-0460">Magnesium</keyword>
<dbReference type="Proteomes" id="UP001604335">
    <property type="component" value="Unassembled WGS sequence"/>
</dbReference>
<dbReference type="EC" id="6.3.3.2" evidence="4"/>
<keyword evidence="5" id="KW-0436">Ligase</keyword>
<dbReference type="Pfam" id="PF01812">
    <property type="entry name" value="5-FTHF_cyc-lig"/>
    <property type="match status" value="1"/>
</dbReference>
<dbReference type="InterPro" id="IPR012675">
    <property type="entry name" value="Beta-grasp_dom_sf"/>
</dbReference>
<dbReference type="InterPro" id="IPR016155">
    <property type="entry name" value="Mopterin_synth/thiamin_S_b"/>
</dbReference>
<comment type="caution">
    <text evidence="5">The sequence shown here is derived from an EMBL/GenBank/DDBJ whole genome shotgun (WGS) entry which is preliminary data.</text>
</comment>
<proteinExistence type="inferred from homology"/>
<evidence type="ECO:0000256" key="1">
    <source>
        <dbReference type="ARBA" id="ARBA00010638"/>
    </source>
</evidence>
<sequence>MYRPNPEKKPLRRALLLQRQVMPQNKWHNLSTALRDRIQSLPEWQTAQVIFAYVSHRLEPDILPLAQTELGRNKIWVLPRCQGELLVWHRWQPGEPLEPGAYGVQEPASDAPVVEPTAADLVLAPCVGADRLGYRLGYGGGYYDRLLAEVRSNTHTIGVCFDFALLDALPTDPWDRQFEAFCTESQVIHPQSHGPTQIRITIKLFAVYQETFGKSELIWELPAGITAGEVCDLMIQKHPNLEHWRNMTRFGINFQFVPDSTLLRDGDELVLIPPVSGG</sequence>
<comment type="similarity">
    <text evidence="1 4">Belongs to the 5-formyltetrahydrofolate cyclo-ligase family.</text>
</comment>
<dbReference type="InterPro" id="IPR003749">
    <property type="entry name" value="ThiS/MoaD-like"/>
</dbReference>
<dbReference type="InterPro" id="IPR002698">
    <property type="entry name" value="FTHF_cligase"/>
</dbReference>
<keyword evidence="2 4" id="KW-0547">Nucleotide-binding</keyword>
<dbReference type="InterPro" id="IPR037171">
    <property type="entry name" value="NagB/RpiA_transferase-like"/>
</dbReference>
<dbReference type="PANTHER" id="PTHR23407">
    <property type="entry name" value="ATPASE INHIBITOR/5-FORMYLTETRAHYDROFOLATE CYCLO-LIGASE"/>
    <property type="match status" value="1"/>
</dbReference>
<protein>
    <recommendedName>
        <fullName evidence="4">5-formyltetrahydrofolate cyclo-ligase</fullName>
        <ecNumber evidence="4">6.3.3.2</ecNumber>
    </recommendedName>
</protein>
<keyword evidence="6" id="KW-1185">Reference proteome</keyword>
<comment type="cofactor">
    <cofactor evidence="4">
        <name>Mg(2+)</name>
        <dbReference type="ChEBI" id="CHEBI:18420"/>
    </cofactor>
</comment>
<keyword evidence="3 4" id="KW-0067">ATP-binding</keyword>
<evidence type="ECO:0000256" key="2">
    <source>
        <dbReference type="ARBA" id="ARBA00022741"/>
    </source>
</evidence>
<dbReference type="EMBL" id="JAZAQF010000088">
    <property type="protein sequence ID" value="MFG3819337.1"/>
    <property type="molecule type" value="Genomic_DNA"/>
</dbReference>
<dbReference type="PANTHER" id="PTHR23407:SF1">
    <property type="entry name" value="5-FORMYLTETRAHYDROFOLATE CYCLO-LIGASE"/>
    <property type="match status" value="1"/>
</dbReference>
<dbReference type="GO" id="GO:0030272">
    <property type="term" value="F:5-formyltetrahydrofolate cyclo-ligase activity"/>
    <property type="evidence" value="ECO:0007669"/>
    <property type="project" value="UniProtKB-EC"/>
</dbReference>
<evidence type="ECO:0000313" key="6">
    <source>
        <dbReference type="Proteomes" id="UP001604335"/>
    </source>
</evidence>
<dbReference type="Gene3D" id="3.10.20.30">
    <property type="match status" value="1"/>
</dbReference>